<dbReference type="RefSeq" id="WP_220749618.1">
    <property type="nucleotide sequence ID" value="NZ_BPFH01000005.1"/>
</dbReference>
<feature type="chain" id="PRO_5045512951" description="OstA-like protein" evidence="1">
    <location>
        <begin position="21"/>
        <end position="119"/>
    </location>
</feature>
<evidence type="ECO:0000313" key="3">
    <source>
        <dbReference type="Proteomes" id="UP000786693"/>
    </source>
</evidence>
<feature type="signal peptide" evidence="1">
    <location>
        <begin position="1"/>
        <end position="20"/>
    </location>
</feature>
<reference evidence="2 3" key="1">
    <citation type="submission" date="2021-05" db="EMBL/GenBank/DDBJ databases">
        <title>Bacteria Genome sequencing.</title>
        <authorList>
            <person name="Takabe Y."/>
            <person name="Nakajima Y."/>
            <person name="Suzuki S."/>
            <person name="Shiozaki T."/>
        </authorList>
    </citation>
    <scope>NUCLEOTIDE SEQUENCE [LARGE SCALE GENOMIC DNA]</scope>
    <source>
        <strain evidence="2 3">AI_62</strain>
    </source>
</reference>
<dbReference type="Proteomes" id="UP000786693">
    <property type="component" value="Unassembled WGS sequence"/>
</dbReference>
<evidence type="ECO:0000313" key="2">
    <source>
        <dbReference type="EMBL" id="GIT96113.1"/>
    </source>
</evidence>
<sequence>MKHIILALVALTTSAGAAQALDFTRIASEHSFRTFIAGRTLVDEFGGTLIFAANGGIAGQKDALVVSGGWVWNNGALCHRTRLDGIAVETDCKHLYLRGNTVVMQQKRGRSTEEIWTVR</sequence>
<proteinExistence type="predicted"/>
<evidence type="ECO:0008006" key="4">
    <source>
        <dbReference type="Google" id="ProtNLM"/>
    </source>
</evidence>
<gene>
    <name evidence="2" type="ORF">JANAI62_27360</name>
</gene>
<accession>A0ABQ4NNX4</accession>
<organism evidence="2 3">
    <name type="scientific">Jannaschia pagri</name>
    <dbReference type="NCBI Taxonomy" id="2829797"/>
    <lineage>
        <taxon>Bacteria</taxon>
        <taxon>Pseudomonadati</taxon>
        <taxon>Pseudomonadota</taxon>
        <taxon>Alphaproteobacteria</taxon>
        <taxon>Rhodobacterales</taxon>
        <taxon>Roseobacteraceae</taxon>
        <taxon>Jannaschia</taxon>
    </lineage>
</organism>
<evidence type="ECO:0000256" key="1">
    <source>
        <dbReference type="SAM" id="SignalP"/>
    </source>
</evidence>
<name>A0ABQ4NNX4_9RHOB</name>
<comment type="caution">
    <text evidence="2">The sequence shown here is derived from an EMBL/GenBank/DDBJ whole genome shotgun (WGS) entry which is preliminary data.</text>
</comment>
<keyword evidence="1" id="KW-0732">Signal</keyword>
<protein>
    <recommendedName>
        <fullName evidence="4">OstA-like protein</fullName>
    </recommendedName>
</protein>
<keyword evidence="3" id="KW-1185">Reference proteome</keyword>
<dbReference type="EMBL" id="BPFH01000005">
    <property type="protein sequence ID" value="GIT96113.1"/>
    <property type="molecule type" value="Genomic_DNA"/>
</dbReference>